<sequence>MEGLGLGCLGRYRCDDHGPQGYAPSLALDSSLRIDVQQQCDARTDEHSCLCTLGSERTTVLHQRRTSDLWRVARHGTALGKPCGSQSYRCSFGATGRPCLTPNVSLMYLVKYAAYSC</sequence>
<name>A0A371DIB9_9APHY</name>
<organism evidence="1 2">
    <name type="scientific">Lentinus brumalis</name>
    <dbReference type="NCBI Taxonomy" id="2498619"/>
    <lineage>
        <taxon>Eukaryota</taxon>
        <taxon>Fungi</taxon>
        <taxon>Dikarya</taxon>
        <taxon>Basidiomycota</taxon>
        <taxon>Agaricomycotina</taxon>
        <taxon>Agaricomycetes</taxon>
        <taxon>Polyporales</taxon>
        <taxon>Polyporaceae</taxon>
        <taxon>Lentinus</taxon>
    </lineage>
</organism>
<keyword evidence="2" id="KW-1185">Reference proteome</keyword>
<dbReference type="EMBL" id="KZ857391">
    <property type="protein sequence ID" value="RDX52277.1"/>
    <property type="molecule type" value="Genomic_DNA"/>
</dbReference>
<protein>
    <submittedName>
        <fullName evidence="1">Uncharacterized protein</fullName>
    </submittedName>
</protein>
<evidence type="ECO:0000313" key="1">
    <source>
        <dbReference type="EMBL" id="RDX52277.1"/>
    </source>
</evidence>
<accession>A0A371DIB9</accession>
<dbReference type="Proteomes" id="UP000256964">
    <property type="component" value="Unassembled WGS sequence"/>
</dbReference>
<gene>
    <name evidence="1" type="ORF">OH76DRAFT_203552</name>
</gene>
<dbReference type="AlphaFoldDB" id="A0A371DIB9"/>
<proteinExistence type="predicted"/>
<reference evidence="1 2" key="1">
    <citation type="journal article" date="2018" name="Biotechnol. Biofuels">
        <title>Integrative visual omics of the white-rot fungus Polyporus brumalis exposes the biotechnological potential of its oxidative enzymes for delignifying raw plant biomass.</title>
        <authorList>
            <person name="Miyauchi S."/>
            <person name="Rancon A."/>
            <person name="Drula E."/>
            <person name="Hage H."/>
            <person name="Chaduli D."/>
            <person name="Favel A."/>
            <person name="Grisel S."/>
            <person name="Henrissat B."/>
            <person name="Herpoel-Gimbert I."/>
            <person name="Ruiz-Duenas F.J."/>
            <person name="Chevret D."/>
            <person name="Hainaut M."/>
            <person name="Lin J."/>
            <person name="Wang M."/>
            <person name="Pangilinan J."/>
            <person name="Lipzen A."/>
            <person name="Lesage-Meessen L."/>
            <person name="Navarro D."/>
            <person name="Riley R."/>
            <person name="Grigoriev I.V."/>
            <person name="Zhou S."/>
            <person name="Raouche S."/>
            <person name="Rosso M.N."/>
        </authorList>
    </citation>
    <scope>NUCLEOTIDE SEQUENCE [LARGE SCALE GENOMIC DNA]</scope>
    <source>
        <strain evidence="1 2">BRFM 1820</strain>
    </source>
</reference>
<evidence type="ECO:0000313" key="2">
    <source>
        <dbReference type="Proteomes" id="UP000256964"/>
    </source>
</evidence>